<gene>
    <name evidence="2" type="ORF">NC653_027889</name>
</gene>
<dbReference type="EMBL" id="JAQIZT010000011">
    <property type="protein sequence ID" value="KAJ6979886.1"/>
    <property type="molecule type" value="Genomic_DNA"/>
</dbReference>
<feature type="region of interest" description="Disordered" evidence="1">
    <location>
        <begin position="19"/>
        <end position="47"/>
    </location>
</feature>
<evidence type="ECO:0000313" key="2">
    <source>
        <dbReference type="EMBL" id="KAJ6979886.1"/>
    </source>
</evidence>
<evidence type="ECO:0000313" key="3">
    <source>
        <dbReference type="Proteomes" id="UP001164929"/>
    </source>
</evidence>
<sequence>MVTSPMCCRHGVEQAMRDKNRFEERKRGEKGRIEGEEEEEKELEIRN</sequence>
<feature type="compositionally biased region" description="Basic and acidic residues" evidence="1">
    <location>
        <begin position="19"/>
        <end position="34"/>
    </location>
</feature>
<organism evidence="2 3">
    <name type="scientific">Populus alba x Populus x berolinensis</name>
    <dbReference type="NCBI Taxonomy" id="444605"/>
    <lineage>
        <taxon>Eukaryota</taxon>
        <taxon>Viridiplantae</taxon>
        <taxon>Streptophyta</taxon>
        <taxon>Embryophyta</taxon>
        <taxon>Tracheophyta</taxon>
        <taxon>Spermatophyta</taxon>
        <taxon>Magnoliopsida</taxon>
        <taxon>eudicotyledons</taxon>
        <taxon>Gunneridae</taxon>
        <taxon>Pentapetalae</taxon>
        <taxon>rosids</taxon>
        <taxon>fabids</taxon>
        <taxon>Malpighiales</taxon>
        <taxon>Salicaceae</taxon>
        <taxon>Saliceae</taxon>
        <taxon>Populus</taxon>
    </lineage>
</organism>
<evidence type="ECO:0000256" key="1">
    <source>
        <dbReference type="SAM" id="MobiDB-lite"/>
    </source>
</evidence>
<dbReference type="AlphaFoldDB" id="A0AAD6M6H5"/>
<reference evidence="2" key="1">
    <citation type="journal article" date="2023" name="Mol. Ecol. Resour.">
        <title>Chromosome-level genome assembly of a triploid poplar Populus alba 'Berolinensis'.</title>
        <authorList>
            <person name="Chen S."/>
            <person name="Yu Y."/>
            <person name="Wang X."/>
            <person name="Wang S."/>
            <person name="Zhang T."/>
            <person name="Zhou Y."/>
            <person name="He R."/>
            <person name="Meng N."/>
            <person name="Wang Y."/>
            <person name="Liu W."/>
            <person name="Liu Z."/>
            <person name="Liu J."/>
            <person name="Guo Q."/>
            <person name="Huang H."/>
            <person name="Sederoff R.R."/>
            <person name="Wang G."/>
            <person name="Qu G."/>
            <person name="Chen S."/>
        </authorList>
    </citation>
    <scope>NUCLEOTIDE SEQUENCE</scope>
    <source>
        <strain evidence="2">SC-2020</strain>
    </source>
</reference>
<protein>
    <submittedName>
        <fullName evidence="2">Uncharacterized protein</fullName>
    </submittedName>
</protein>
<proteinExistence type="predicted"/>
<comment type="caution">
    <text evidence="2">The sequence shown here is derived from an EMBL/GenBank/DDBJ whole genome shotgun (WGS) entry which is preliminary data.</text>
</comment>
<accession>A0AAD6M6H5</accession>
<name>A0AAD6M6H5_9ROSI</name>
<dbReference type="Proteomes" id="UP001164929">
    <property type="component" value="Chromosome 11"/>
</dbReference>
<keyword evidence="3" id="KW-1185">Reference proteome</keyword>
<feature type="compositionally biased region" description="Acidic residues" evidence="1">
    <location>
        <begin position="35"/>
        <end position="47"/>
    </location>
</feature>